<comment type="caution">
    <text evidence="1">The sequence shown here is derived from an EMBL/GenBank/DDBJ whole genome shotgun (WGS) entry which is preliminary data.</text>
</comment>
<evidence type="ECO:0000313" key="2">
    <source>
        <dbReference type="Proteomes" id="UP000315423"/>
    </source>
</evidence>
<name>A0AC61SAY5_9EURY</name>
<sequence length="355" mass="40552">MSNITTKMIKKSHIDEVDFDNLGFGEVFSDHMFSMDYENGKWINPRIEPYGKIEFEPAMCTLHYAQSVFEGLKAFHVKDGSINIFRPEMNLERMNRSNDRMCIPRIDIEMFFDAMNTLIKLERNWIPDKKGYSLYIRPFVFGTENFLGVHSSSTYRFMIILSPVGAYYKEGFNPVSLLVPEEYVRAVKGGVGDVKTSGNYAASLLPAEIAQKNGYTQVLWLDGVEHKYIDEVGTMNIFFVIDDELITPPLEGSILSGITRESAIHLARDWGMKVYERRISIDEIIERSRQGRLKGAFGTGTAAVISPVGEIQYKDIKININDGEIGPIARRLYDEITGIQYGEKPDRYGWIYKIL</sequence>
<keyword evidence="1" id="KW-0032">Aminotransferase</keyword>
<dbReference type="EC" id="2.6.1.42" evidence="1"/>
<keyword evidence="1" id="KW-0808">Transferase</keyword>
<reference evidence="1" key="1">
    <citation type="submission" date="2018-09" db="EMBL/GenBank/DDBJ databases">
        <title>A genomic encyclopedia of anaerobic methanotrophic archaea.</title>
        <authorList>
            <person name="Skennerton C.T."/>
            <person name="Chadwick G.L."/>
            <person name="Laso-Perez R."/>
            <person name="Leu A.O."/>
            <person name="Speth D.R."/>
            <person name="Yu H."/>
            <person name="Morgan-Lang C."/>
            <person name="Hatzenpichler R."/>
            <person name="Goudeau D."/>
            <person name="Malmstrom R."/>
            <person name="Woyke T."/>
            <person name="Hallam S."/>
            <person name="Tyson G.W."/>
            <person name="Wegener G."/>
            <person name="Boetius A."/>
            <person name="Orphan V.J."/>
        </authorList>
    </citation>
    <scope>NUCLEOTIDE SEQUENCE</scope>
    <source>
        <strain evidence="1">CONS3730D10UFb2</strain>
    </source>
</reference>
<evidence type="ECO:0000313" key="1">
    <source>
        <dbReference type="EMBL" id="TKY91810.1"/>
    </source>
</evidence>
<proteinExistence type="predicted"/>
<accession>A0AC61SAY5</accession>
<protein>
    <submittedName>
        <fullName evidence="1">Branched-chain amino acid aminotransferase</fullName>
        <ecNumber evidence="1">2.6.1.42</ecNumber>
    </submittedName>
</protein>
<dbReference type="Proteomes" id="UP000315423">
    <property type="component" value="Unassembled WGS sequence"/>
</dbReference>
<organism evidence="1 2">
    <name type="scientific">Candidatus Methanomarinus sp</name>
    <dbReference type="NCBI Taxonomy" id="3386244"/>
    <lineage>
        <taxon>Archaea</taxon>
        <taxon>Methanobacteriati</taxon>
        <taxon>Methanobacteriota</taxon>
        <taxon>Stenosarchaea group</taxon>
        <taxon>Methanomicrobia</taxon>
        <taxon>Methanosarcinales</taxon>
        <taxon>ANME-2 cluster</taxon>
        <taxon>Candidatus Methanocomedenaceae</taxon>
        <taxon>Candidatus Methanomarinus</taxon>
    </lineage>
</organism>
<gene>
    <name evidence="1" type="ORF">C5S46_03855</name>
</gene>
<dbReference type="EMBL" id="QYBA01000126">
    <property type="protein sequence ID" value="TKY91810.1"/>
    <property type="molecule type" value="Genomic_DNA"/>
</dbReference>